<evidence type="ECO:0000313" key="2">
    <source>
        <dbReference type="WBParaSite" id="Smp_318160.1"/>
    </source>
</evidence>
<sequence>MDVVNMMKCMYCSNVSICLSPTLSANYLYLNVYLSSTDVEYDVIKNHDSLICYFIQISKYSKVRIEDLTWYRTEELRVS</sequence>
<reference evidence="2" key="2">
    <citation type="submission" date="2019-11" db="UniProtKB">
        <authorList>
            <consortium name="WormBaseParasite"/>
        </authorList>
    </citation>
    <scope>IDENTIFICATION</scope>
    <source>
        <strain evidence="2">Puerto Rican</strain>
    </source>
</reference>
<reference evidence="1" key="1">
    <citation type="journal article" date="2012" name="PLoS Negl. Trop. Dis.">
        <title>A systematically improved high quality genome and transcriptome of the human blood fluke Schistosoma mansoni.</title>
        <authorList>
            <person name="Protasio A.V."/>
            <person name="Tsai I.J."/>
            <person name="Babbage A."/>
            <person name="Nichol S."/>
            <person name="Hunt M."/>
            <person name="Aslett M.A."/>
            <person name="De Silva N."/>
            <person name="Velarde G.S."/>
            <person name="Anderson T.J."/>
            <person name="Clark R.C."/>
            <person name="Davidson C."/>
            <person name="Dillon G.P."/>
            <person name="Holroyd N.E."/>
            <person name="LoVerde P.T."/>
            <person name="Lloyd C."/>
            <person name="McQuillan J."/>
            <person name="Oliveira G."/>
            <person name="Otto T.D."/>
            <person name="Parker-Manuel S.J."/>
            <person name="Quail M.A."/>
            <person name="Wilson R.A."/>
            <person name="Zerlotini A."/>
            <person name="Dunne D.W."/>
            <person name="Berriman M."/>
        </authorList>
    </citation>
    <scope>NUCLEOTIDE SEQUENCE [LARGE SCALE GENOMIC DNA]</scope>
    <source>
        <strain evidence="1">Puerto Rican</strain>
    </source>
</reference>
<dbReference type="WBParaSite" id="Smp_318160.1">
    <property type="protein sequence ID" value="Smp_318160.1"/>
    <property type="gene ID" value="Smp_318160"/>
</dbReference>
<accession>A0A5K4F6D9</accession>
<dbReference type="InParanoid" id="A0A5K4F6D9"/>
<protein>
    <submittedName>
        <fullName evidence="2">Ovule protein</fullName>
    </submittedName>
</protein>
<keyword evidence="1" id="KW-1185">Reference proteome</keyword>
<proteinExistence type="predicted"/>
<evidence type="ECO:0000313" key="1">
    <source>
        <dbReference type="Proteomes" id="UP000008854"/>
    </source>
</evidence>
<name>A0A5K4F6D9_SCHMA</name>
<dbReference type="Proteomes" id="UP000008854">
    <property type="component" value="Unassembled WGS sequence"/>
</dbReference>
<dbReference type="AlphaFoldDB" id="A0A5K4F6D9"/>
<organism evidence="1 2">
    <name type="scientific">Schistosoma mansoni</name>
    <name type="common">Blood fluke</name>
    <dbReference type="NCBI Taxonomy" id="6183"/>
    <lineage>
        <taxon>Eukaryota</taxon>
        <taxon>Metazoa</taxon>
        <taxon>Spiralia</taxon>
        <taxon>Lophotrochozoa</taxon>
        <taxon>Platyhelminthes</taxon>
        <taxon>Trematoda</taxon>
        <taxon>Digenea</taxon>
        <taxon>Strigeidida</taxon>
        <taxon>Schistosomatoidea</taxon>
        <taxon>Schistosomatidae</taxon>
        <taxon>Schistosoma</taxon>
    </lineage>
</organism>